<evidence type="ECO:0000313" key="8">
    <source>
        <dbReference type="Ensembl" id="ENSCMIP00000035827.1"/>
    </source>
</evidence>
<dbReference type="GO" id="GO:0016020">
    <property type="term" value="C:membrane"/>
    <property type="evidence" value="ECO:0007669"/>
    <property type="project" value="UniProtKB-SubCell"/>
</dbReference>
<dbReference type="PANTHER" id="PTHR22776:SF45">
    <property type="entry name" value="CHEMOKINE-LIKE FACTOR"/>
    <property type="match status" value="1"/>
</dbReference>
<comment type="subcellular location">
    <subcellularLocation>
        <location evidence="1">Membrane</location>
        <topology evidence="1">Multi-pass membrane protein</topology>
    </subcellularLocation>
</comment>
<evidence type="ECO:0000256" key="1">
    <source>
        <dbReference type="ARBA" id="ARBA00004141"/>
    </source>
</evidence>
<reference evidence="9" key="3">
    <citation type="journal article" date="2014" name="Nature">
        <title>Elephant shark genome provides unique insights into gnathostome evolution.</title>
        <authorList>
            <consortium name="International Elephant Shark Genome Sequencing Consortium"/>
            <person name="Venkatesh B."/>
            <person name="Lee A.P."/>
            <person name="Ravi V."/>
            <person name="Maurya A.K."/>
            <person name="Lian M.M."/>
            <person name="Swann J.B."/>
            <person name="Ohta Y."/>
            <person name="Flajnik M.F."/>
            <person name="Sutoh Y."/>
            <person name="Kasahara M."/>
            <person name="Hoon S."/>
            <person name="Gangu V."/>
            <person name="Roy S.W."/>
            <person name="Irimia M."/>
            <person name="Korzh V."/>
            <person name="Kondrychyn I."/>
            <person name="Lim Z.W."/>
            <person name="Tay B.H."/>
            <person name="Tohari S."/>
            <person name="Kong K.W."/>
            <person name="Ho S."/>
            <person name="Lorente-Galdos B."/>
            <person name="Quilez J."/>
            <person name="Marques-Bonet T."/>
            <person name="Raney B.J."/>
            <person name="Ingham P.W."/>
            <person name="Tay A."/>
            <person name="Hillier L.W."/>
            <person name="Minx P."/>
            <person name="Boehm T."/>
            <person name="Wilson R.K."/>
            <person name="Brenner S."/>
            <person name="Warren W.C."/>
        </authorList>
    </citation>
    <scope>NUCLEOTIDE SEQUENCE [LARGE SCALE GENOMIC DNA]</scope>
</reference>
<evidence type="ECO:0000313" key="9">
    <source>
        <dbReference type="Proteomes" id="UP000314986"/>
    </source>
</evidence>
<evidence type="ECO:0000256" key="3">
    <source>
        <dbReference type="ARBA" id="ARBA00022989"/>
    </source>
</evidence>
<dbReference type="STRING" id="7868.ENSCMIP00000035827"/>
<dbReference type="InParanoid" id="A0A4W3J1M2"/>
<dbReference type="InterPro" id="IPR008253">
    <property type="entry name" value="Marvel"/>
</dbReference>
<evidence type="ECO:0000259" key="7">
    <source>
        <dbReference type="PROSITE" id="PS51225"/>
    </source>
</evidence>
<reference evidence="8" key="5">
    <citation type="submission" date="2025-09" db="UniProtKB">
        <authorList>
            <consortium name="Ensembl"/>
        </authorList>
    </citation>
    <scope>IDENTIFICATION</scope>
</reference>
<keyword evidence="4 5" id="KW-0472">Membrane</keyword>
<feature type="transmembrane region" description="Helical" evidence="6">
    <location>
        <begin position="57"/>
        <end position="80"/>
    </location>
</feature>
<dbReference type="GeneTree" id="ENSGT00940000175054"/>
<feature type="transmembrane region" description="Helical" evidence="6">
    <location>
        <begin position="86"/>
        <end position="109"/>
    </location>
</feature>
<dbReference type="Ensembl" id="ENSCMIT00000036356.1">
    <property type="protein sequence ID" value="ENSCMIP00000035827.1"/>
    <property type="gene ID" value="ENSCMIG00000015150.1"/>
</dbReference>
<reference evidence="9" key="1">
    <citation type="journal article" date="2006" name="Science">
        <title>Ancient noncoding elements conserved in the human genome.</title>
        <authorList>
            <person name="Venkatesh B."/>
            <person name="Kirkness E.F."/>
            <person name="Loh Y.H."/>
            <person name="Halpern A.L."/>
            <person name="Lee A.P."/>
            <person name="Johnson J."/>
            <person name="Dandona N."/>
            <person name="Viswanathan L.D."/>
            <person name="Tay A."/>
            <person name="Venter J.C."/>
            <person name="Strausberg R.L."/>
            <person name="Brenner S."/>
        </authorList>
    </citation>
    <scope>NUCLEOTIDE SEQUENCE [LARGE SCALE GENOMIC DNA]</scope>
</reference>
<dbReference type="OMA" id="CVLCIID"/>
<evidence type="ECO:0000256" key="4">
    <source>
        <dbReference type="ARBA" id="ARBA00023136"/>
    </source>
</evidence>
<feature type="transmembrane region" description="Helical" evidence="6">
    <location>
        <begin position="28"/>
        <end position="45"/>
    </location>
</feature>
<sequence length="125" mass="13545">MELNLAFTVGFVAFVSFATCFSGAYVAIPLLELLITLAFYLLYLLKLHSSLTLIFWPLTDVLSSLLAALFLLIICIAALVSKTTAGAVTGSVCGFAAICLYFADAYLTYKLITFNQRRAPKAEAT</sequence>
<feature type="domain" description="MARVEL" evidence="7">
    <location>
        <begin position="1"/>
        <end position="113"/>
    </location>
</feature>
<reference evidence="9" key="2">
    <citation type="journal article" date="2007" name="PLoS Biol.">
        <title>Survey sequencing and comparative analysis of the elephant shark (Callorhinchus milii) genome.</title>
        <authorList>
            <person name="Venkatesh B."/>
            <person name="Kirkness E.F."/>
            <person name="Loh Y.H."/>
            <person name="Halpern A.L."/>
            <person name="Lee A.P."/>
            <person name="Johnson J."/>
            <person name="Dandona N."/>
            <person name="Viswanathan L.D."/>
            <person name="Tay A."/>
            <person name="Venter J.C."/>
            <person name="Strausberg R.L."/>
            <person name="Brenner S."/>
        </authorList>
    </citation>
    <scope>NUCLEOTIDE SEQUENCE [LARGE SCALE GENOMIC DNA]</scope>
</reference>
<dbReference type="Proteomes" id="UP000314986">
    <property type="component" value="Unassembled WGS sequence"/>
</dbReference>
<evidence type="ECO:0000256" key="2">
    <source>
        <dbReference type="ARBA" id="ARBA00022692"/>
    </source>
</evidence>
<dbReference type="InterPro" id="IPR050578">
    <property type="entry name" value="MARVEL-CKLF_proteins"/>
</dbReference>
<dbReference type="PANTHER" id="PTHR22776">
    <property type="entry name" value="MARVEL-CONTAINING POTENTIAL LIPID RAFT-ASSOCIATED PROTEIN"/>
    <property type="match status" value="1"/>
</dbReference>
<keyword evidence="2 5" id="KW-0812">Transmembrane</keyword>
<name>A0A4W3J1M2_CALMI</name>
<keyword evidence="9" id="KW-1185">Reference proteome</keyword>
<reference evidence="8" key="4">
    <citation type="submission" date="2025-08" db="UniProtKB">
        <authorList>
            <consortium name="Ensembl"/>
        </authorList>
    </citation>
    <scope>IDENTIFICATION</scope>
</reference>
<evidence type="ECO:0000256" key="5">
    <source>
        <dbReference type="PROSITE-ProRule" id="PRU00581"/>
    </source>
</evidence>
<organism evidence="8 9">
    <name type="scientific">Callorhinchus milii</name>
    <name type="common">Ghost shark</name>
    <dbReference type="NCBI Taxonomy" id="7868"/>
    <lineage>
        <taxon>Eukaryota</taxon>
        <taxon>Metazoa</taxon>
        <taxon>Chordata</taxon>
        <taxon>Craniata</taxon>
        <taxon>Vertebrata</taxon>
        <taxon>Chondrichthyes</taxon>
        <taxon>Holocephali</taxon>
        <taxon>Chimaeriformes</taxon>
        <taxon>Callorhinchidae</taxon>
        <taxon>Callorhinchus</taxon>
    </lineage>
</organism>
<dbReference type="PROSITE" id="PS51225">
    <property type="entry name" value="MARVEL"/>
    <property type="match status" value="1"/>
</dbReference>
<evidence type="ECO:0000256" key="6">
    <source>
        <dbReference type="SAM" id="Phobius"/>
    </source>
</evidence>
<protein>
    <recommendedName>
        <fullName evidence="7">MARVEL domain-containing protein</fullName>
    </recommendedName>
</protein>
<keyword evidence="3 6" id="KW-1133">Transmembrane helix</keyword>
<accession>A0A4W3J1M2</accession>
<proteinExistence type="predicted"/>
<dbReference type="AlphaFoldDB" id="A0A4W3J1M2"/>